<sequence length="430" mass="48543">MTQKLYDCSLNDRITGEKVVKLWKSLSKFEVNEVKLRSVIMSIAQKEFEEREEIRREDPKRFLNSIALLGGIFHYLTLPTGDPYTVLIIPLIEYYQFLLQECSKEISCREDELELLAWEINDDKDDEESIGNMNVGSGISGSKGNGGGRANTRGLGEGSKKASDSVLNKSGGVNAYGGSSSSCTNGDKSSHEENSSISQHSTSAHPLNLNGNLLKKYGEDSLSNLMLLVRTTLVASHPSEKCHYWILLILDLSLHDWNHQSFPPALKKFYSEKIGKSFNRLTYHPLPSIQEEPKKSIKKSVIVDEPVDRKHVGMASHEGNYHSKDDNYDRSRRNWQQDRSMDQRERRKPEYWGHDDRFDQQDNSSGGYGQQNSFGGRRGGGGGGRGGGNWRGRGDGRPRRDFKDGGRWNDQSTRENPSVQDFPTSEESWD</sequence>
<feature type="compositionally biased region" description="Polar residues" evidence="1">
    <location>
        <begin position="361"/>
        <end position="374"/>
    </location>
</feature>
<protein>
    <submittedName>
        <fullName evidence="2">Uncharacterized protein</fullName>
    </submittedName>
</protein>
<dbReference type="PANTHER" id="PTHR23254">
    <property type="entry name" value="EIF4G DOMAIN PROTEIN"/>
    <property type="match status" value="1"/>
</dbReference>
<feature type="compositionally biased region" description="Gly residues" evidence="1">
    <location>
        <begin position="376"/>
        <end position="391"/>
    </location>
</feature>
<reference evidence="2" key="1">
    <citation type="submission" date="2013-04" db="EMBL/GenBank/DDBJ databases">
        <authorList>
            <person name="Qu J."/>
            <person name="Murali S.C."/>
            <person name="Bandaranaike D."/>
            <person name="Bellair M."/>
            <person name="Blankenburg K."/>
            <person name="Chao H."/>
            <person name="Dinh H."/>
            <person name="Doddapaneni H."/>
            <person name="Downs B."/>
            <person name="Dugan-Rocha S."/>
            <person name="Elkadiri S."/>
            <person name="Gnanaolivu R.D."/>
            <person name="Hernandez B."/>
            <person name="Javaid M."/>
            <person name="Jayaseelan J.C."/>
            <person name="Lee S."/>
            <person name="Li M."/>
            <person name="Ming W."/>
            <person name="Munidasa M."/>
            <person name="Muniz J."/>
            <person name="Nguyen L."/>
            <person name="Ongeri F."/>
            <person name="Osuji N."/>
            <person name="Pu L.-L."/>
            <person name="Puazo M."/>
            <person name="Qu C."/>
            <person name="Quiroz J."/>
            <person name="Raj R."/>
            <person name="Weissenberger G."/>
            <person name="Xin Y."/>
            <person name="Zou X."/>
            <person name="Han Y."/>
            <person name="Richards S."/>
            <person name="Worley K."/>
            <person name="Muzny D."/>
            <person name="Gibbs R."/>
        </authorList>
    </citation>
    <scope>NUCLEOTIDE SEQUENCE</scope>
    <source>
        <strain evidence="2">Sampled in the wild</strain>
    </source>
</reference>
<organism evidence="2 3">
    <name type="scientific">Ladona fulva</name>
    <name type="common">Scarce chaser dragonfly</name>
    <name type="synonym">Libellula fulva</name>
    <dbReference type="NCBI Taxonomy" id="123851"/>
    <lineage>
        <taxon>Eukaryota</taxon>
        <taxon>Metazoa</taxon>
        <taxon>Ecdysozoa</taxon>
        <taxon>Arthropoda</taxon>
        <taxon>Hexapoda</taxon>
        <taxon>Insecta</taxon>
        <taxon>Pterygota</taxon>
        <taxon>Palaeoptera</taxon>
        <taxon>Odonata</taxon>
        <taxon>Epiprocta</taxon>
        <taxon>Anisoptera</taxon>
        <taxon>Libelluloidea</taxon>
        <taxon>Libellulidae</taxon>
        <taxon>Ladona</taxon>
    </lineage>
</organism>
<dbReference type="GO" id="GO:0008494">
    <property type="term" value="F:translation activator activity"/>
    <property type="evidence" value="ECO:0007669"/>
    <property type="project" value="TreeGrafter"/>
</dbReference>
<dbReference type="Proteomes" id="UP000792457">
    <property type="component" value="Unassembled WGS sequence"/>
</dbReference>
<dbReference type="Gene3D" id="1.25.40.180">
    <property type="match status" value="1"/>
</dbReference>
<dbReference type="InterPro" id="IPR051367">
    <property type="entry name" value="mRNA_TranslReg/HistoneTransl"/>
</dbReference>
<feature type="compositionally biased region" description="Polar residues" evidence="1">
    <location>
        <begin position="177"/>
        <end position="187"/>
    </location>
</feature>
<feature type="compositionally biased region" description="Basic and acidic residues" evidence="1">
    <location>
        <begin position="392"/>
        <end position="407"/>
    </location>
</feature>
<dbReference type="PANTHER" id="PTHR23254:SF16">
    <property type="entry name" value="CBP80_20-DEPENDENT TRANSLATION INITIATION FACTOR"/>
    <property type="match status" value="1"/>
</dbReference>
<proteinExistence type="predicted"/>
<dbReference type="OrthoDB" id="6484979at2759"/>
<dbReference type="AlphaFoldDB" id="A0A8K0KAE9"/>
<dbReference type="GO" id="GO:0006446">
    <property type="term" value="P:regulation of translational initiation"/>
    <property type="evidence" value="ECO:0007669"/>
    <property type="project" value="TreeGrafter"/>
</dbReference>
<evidence type="ECO:0000256" key="1">
    <source>
        <dbReference type="SAM" id="MobiDB-lite"/>
    </source>
</evidence>
<evidence type="ECO:0000313" key="3">
    <source>
        <dbReference type="Proteomes" id="UP000792457"/>
    </source>
</evidence>
<feature type="compositionally biased region" description="Gly residues" evidence="1">
    <location>
        <begin position="138"/>
        <end position="149"/>
    </location>
</feature>
<comment type="caution">
    <text evidence="2">The sequence shown here is derived from an EMBL/GenBank/DDBJ whole genome shotgun (WGS) entry which is preliminary data.</text>
</comment>
<name>A0A8K0KAE9_LADFU</name>
<feature type="compositionally biased region" description="Polar residues" evidence="1">
    <location>
        <begin position="195"/>
        <end position="204"/>
    </location>
</feature>
<feature type="region of interest" description="Disordered" evidence="1">
    <location>
        <begin position="292"/>
        <end position="430"/>
    </location>
</feature>
<evidence type="ECO:0000313" key="2">
    <source>
        <dbReference type="EMBL" id="KAG8228838.1"/>
    </source>
</evidence>
<dbReference type="GO" id="GO:0005829">
    <property type="term" value="C:cytosol"/>
    <property type="evidence" value="ECO:0007669"/>
    <property type="project" value="TreeGrafter"/>
</dbReference>
<gene>
    <name evidence="2" type="ORF">J437_LFUL008334</name>
</gene>
<dbReference type="EMBL" id="KZ308392">
    <property type="protein sequence ID" value="KAG8228838.1"/>
    <property type="molecule type" value="Genomic_DNA"/>
</dbReference>
<feature type="compositionally biased region" description="Polar residues" evidence="1">
    <location>
        <begin position="409"/>
        <end position="430"/>
    </location>
</feature>
<accession>A0A8K0KAE9</accession>
<feature type="compositionally biased region" description="Basic and acidic residues" evidence="1">
    <location>
        <begin position="319"/>
        <end position="360"/>
    </location>
</feature>
<keyword evidence="3" id="KW-1185">Reference proteome</keyword>
<feature type="region of interest" description="Disordered" evidence="1">
    <location>
        <begin position="127"/>
        <end position="204"/>
    </location>
</feature>
<reference evidence="2" key="2">
    <citation type="submission" date="2017-10" db="EMBL/GenBank/DDBJ databases">
        <title>Ladona fulva Genome sequencing and assembly.</title>
        <authorList>
            <person name="Murali S."/>
            <person name="Richards S."/>
            <person name="Bandaranaike D."/>
            <person name="Bellair M."/>
            <person name="Blankenburg K."/>
            <person name="Chao H."/>
            <person name="Dinh H."/>
            <person name="Doddapaneni H."/>
            <person name="Dugan-Rocha S."/>
            <person name="Elkadiri S."/>
            <person name="Gnanaolivu R."/>
            <person name="Hernandez B."/>
            <person name="Skinner E."/>
            <person name="Javaid M."/>
            <person name="Lee S."/>
            <person name="Li M."/>
            <person name="Ming W."/>
            <person name="Munidasa M."/>
            <person name="Muniz J."/>
            <person name="Nguyen L."/>
            <person name="Hughes D."/>
            <person name="Osuji N."/>
            <person name="Pu L.-L."/>
            <person name="Puazo M."/>
            <person name="Qu C."/>
            <person name="Quiroz J."/>
            <person name="Raj R."/>
            <person name="Weissenberger G."/>
            <person name="Xin Y."/>
            <person name="Zou X."/>
            <person name="Han Y."/>
            <person name="Worley K."/>
            <person name="Muzny D."/>
            <person name="Gibbs R."/>
        </authorList>
    </citation>
    <scope>NUCLEOTIDE SEQUENCE</scope>
    <source>
        <strain evidence="2">Sampled in the wild</strain>
    </source>
</reference>